<keyword evidence="1" id="KW-0378">Hydrolase</keyword>
<feature type="signal peptide" evidence="2">
    <location>
        <begin position="1"/>
        <end position="23"/>
    </location>
</feature>
<dbReference type="EMBL" id="JAVRHX010000006">
    <property type="protein sequence ID" value="MDT0596286.1"/>
    <property type="molecule type" value="Genomic_DNA"/>
</dbReference>
<proteinExistence type="predicted"/>
<feature type="chain" id="PRO_5047454883" evidence="2">
    <location>
        <begin position="24"/>
        <end position="646"/>
    </location>
</feature>
<dbReference type="RefSeq" id="WP_311369812.1">
    <property type="nucleotide sequence ID" value="NZ_JAVRHX010000006.1"/>
</dbReference>
<dbReference type="SUPFAM" id="SSF82171">
    <property type="entry name" value="DPP6 N-terminal domain-like"/>
    <property type="match status" value="1"/>
</dbReference>
<sequence>MLTKQTFIALAAVLLLIPVTTTAKDYTHSDIIESFTVSPALTRVSLSPNGERIVIMRSTSKDGDYIVEVRETANLKKDPVLFASDKMEMQSVSWLNDELLLIGFRQNIQDGNRNYWVSKSGIVNADGKGKWRIPFPKDNQASFSVVSTMRQDKEHILLNYDINNNRYPDVIKYNIYTGRTQTVFRGNSKFSSGLRADYDGVIRAASSYDLAENSFDQYARIDKDSEWQLVFKDRAENRENLSFLAFSKEKPEELYVLANRGQDTAGIYIYNLKTEEYSERLFGLESVDAGGVILSSKEADRGTLLGFSYTAKNPSAVWLDEYEEGLRESVKGVFPGKQVFFNSRSEDDNQIVLYTEADKDPGTYYLLSNKKDLQVIGERNPLVDRDLLGSVKYIKYKARDGLKIPSYVTIPVVGKKPYPLVVMPHGGPWVRDEIIYDEWAQLLASHGYMVLQANYRGSTGYGLNHWKLGDNQWGMTMQDDLDDGAKFLIDRGLADPDRVGIFGWSYGGYAAFAASVRENGPFACALAGAGVSDLDRIGASLFNQGRYGRIFQGKTVSGVSALQRAEKITMPLFIVHGSIDQRVPVEQSRIMVDKLKKIGKPHTYMELEGADHFSNTLYYRHKAEFYPAMIDFFDNKCWDKVEVAQN</sequence>
<dbReference type="InterPro" id="IPR001375">
    <property type="entry name" value="Peptidase_S9_cat"/>
</dbReference>
<protein>
    <submittedName>
        <fullName evidence="4">Prolyl oligopeptidase family serine peptidase</fullName>
    </submittedName>
</protein>
<dbReference type="InterPro" id="IPR029058">
    <property type="entry name" value="AB_hydrolase_fold"/>
</dbReference>
<accession>A0ABU2ZV85</accession>
<evidence type="ECO:0000313" key="4">
    <source>
        <dbReference type="EMBL" id="MDT0596286.1"/>
    </source>
</evidence>
<evidence type="ECO:0000256" key="1">
    <source>
        <dbReference type="ARBA" id="ARBA00022801"/>
    </source>
</evidence>
<dbReference type="Gene3D" id="3.40.50.1820">
    <property type="entry name" value="alpha/beta hydrolase"/>
    <property type="match status" value="1"/>
</dbReference>
<gene>
    <name evidence="4" type="ORF">RM552_15635</name>
</gene>
<evidence type="ECO:0000313" key="5">
    <source>
        <dbReference type="Proteomes" id="UP001253545"/>
    </source>
</evidence>
<keyword evidence="5" id="KW-1185">Reference proteome</keyword>
<dbReference type="Proteomes" id="UP001253545">
    <property type="component" value="Unassembled WGS sequence"/>
</dbReference>
<organism evidence="4 5">
    <name type="scientific">Glaciecola petra</name>
    <dbReference type="NCBI Taxonomy" id="3075602"/>
    <lineage>
        <taxon>Bacteria</taxon>
        <taxon>Pseudomonadati</taxon>
        <taxon>Pseudomonadota</taxon>
        <taxon>Gammaproteobacteria</taxon>
        <taxon>Alteromonadales</taxon>
        <taxon>Alteromonadaceae</taxon>
        <taxon>Glaciecola</taxon>
    </lineage>
</organism>
<dbReference type="Pfam" id="PF00326">
    <property type="entry name" value="Peptidase_S9"/>
    <property type="match status" value="1"/>
</dbReference>
<keyword evidence="2" id="KW-0732">Signal</keyword>
<dbReference type="SUPFAM" id="SSF53474">
    <property type="entry name" value="alpha/beta-Hydrolases"/>
    <property type="match status" value="1"/>
</dbReference>
<name>A0ABU2ZV85_9ALTE</name>
<feature type="domain" description="Peptidase S9 prolyl oligopeptidase catalytic" evidence="3">
    <location>
        <begin position="440"/>
        <end position="636"/>
    </location>
</feature>
<evidence type="ECO:0000256" key="2">
    <source>
        <dbReference type="SAM" id="SignalP"/>
    </source>
</evidence>
<evidence type="ECO:0000259" key="3">
    <source>
        <dbReference type="Pfam" id="PF00326"/>
    </source>
</evidence>
<reference evidence="4 5" key="1">
    <citation type="submission" date="2023-09" db="EMBL/GenBank/DDBJ databases">
        <authorList>
            <person name="Rey-Velasco X."/>
        </authorList>
    </citation>
    <scope>NUCLEOTIDE SEQUENCE [LARGE SCALE GENOMIC DNA]</scope>
    <source>
        <strain evidence="4 5">P117</strain>
    </source>
</reference>
<dbReference type="PANTHER" id="PTHR42776">
    <property type="entry name" value="SERINE PEPTIDASE S9 FAMILY MEMBER"/>
    <property type="match status" value="1"/>
</dbReference>
<dbReference type="PANTHER" id="PTHR42776:SF27">
    <property type="entry name" value="DIPEPTIDYL PEPTIDASE FAMILY MEMBER 6"/>
    <property type="match status" value="1"/>
</dbReference>
<comment type="caution">
    <text evidence="4">The sequence shown here is derived from an EMBL/GenBank/DDBJ whole genome shotgun (WGS) entry which is preliminary data.</text>
</comment>